<dbReference type="PIRSF" id="PIRSF019455">
    <property type="entry name" value="CopR_AtkY"/>
    <property type="match status" value="1"/>
</dbReference>
<dbReference type="Proteomes" id="UP000281738">
    <property type="component" value="Unassembled WGS sequence"/>
</dbReference>
<dbReference type="EMBL" id="RKHO01000001">
    <property type="protein sequence ID" value="ROR91828.1"/>
    <property type="molecule type" value="Genomic_DNA"/>
</dbReference>
<evidence type="ECO:0000256" key="4">
    <source>
        <dbReference type="ARBA" id="ARBA00023163"/>
    </source>
</evidence>
<protein>
    <submittedName>
        <fullName evidence="5">Putative transcriptional regulator</fullName>
    </submittedName>
</protein>
<keyword evidence="6" id="KW-1185">Reference proteome</keyword>
<keyword evidence="2" id="KW-0805">Transcription regulation</keyword>
<dbReference type="SUPFAM" id="SSF46785">
    <property type="entry name" value="Winged helix' DNA-binding domain"/>
    <property type="match status" value="1"/>
</dbReference>
<keyword evidence="4" id="KW-0804">Transcription</keyword>
<sequence length="127" mass="14182">MQRLGSLEAVVMQRLWDAPGPMTVREVMTELQAERSIAYTTAMTVLDHLTKKGMVVRTKQGRAFSYSPTRSREDRVAELMGQALAESANRDVALMRFVENMSTDEAAQLRKLLAETEAPGRPDRSAP</sequence>
<dbReference type="Pfam" id="PF03965">
    <property type="entry name" value="Penicillinase_R"/>
    <property type="match status" value="1"/>
</dbReference>
<dbReference type="Gene3D" id="1.10.10.10">
    <property type="entry name" value="Winged helix-like DNA-binding domain superfamily/Winged helix DNA-binding domain"/>
    <property type="match status" value="1"/>
</dbReference>
<name>A0A3N2CWN9_9ACTN</name>
<comment type="caution">
    <text evidence="5">The sequence shown here is derived from an EMBL/GenBank/DDBJ whole genome shotgun (WGS) entry which is preliminary data.</text>
</comment>
<comment type="similarity">
    <text evidence="1">Belongs to the BlaI transcriptional regulatory family.</text>
</comment>
<dbReference type="AlphaFoldDB" id="A0A3N2CWN9"/>
<gene>
    <name evidence="5" type="ORF">EDD33_2705</name>
</gene>
<accession>A0A3N2CWN9</accession>
<dbReference type="OrthoDB" id="9813987at2"/>
<dbReference type="InterPro" id="IPR036388">
    <property type="entry name" value="WH-like_DNA-bd_sf"/>
</dbReference>
<organism evidence="5 6">
    <name type="scientific">Nocardioides aurantiacus</name>
    <dbReference type="NCBI Taxonomy" id="86796"/>
    <lineage>
        <taxon>Bacteria</taxon>
        <taxon>Bacillati</taxon>
        <taxon>Actinomycetota</taxon>
        <taxon>Actinomycetes</taxon>
        <taxon>Propionibacteriales</taxon>
        <taxon>Nocardioidaceae</taxon>
        <taxon>Nocardioides</taxon>
    </lineage>
</organism>
<dbReference type="RefSeq" id="WP_123391440.1">
    <property type="nucleotide sequence ID" value="NZ_RKHO01000001.1"/>
</dbReference>
<dbReference type="GO" id="GO:0045892">
    <property type="term" value="P:negative regulation of DNA-templated transcription"/>
    <property type="evidence" value="ECO:0007669"/>
    <property type="project" value="InterPro"/>
</dbReference>
<dbReference type="InterPro" id="IPR036390">
    <property type="entry name" value="WH_DNA-bd_sf"/>
</dbReference>
<evidence type="ECO:0000256" key="1">
    <source>
        <dbReference type="ARBA" id="ARBA00011046"/>
    </source>
</evidence>
<dbReference type="InterPro" id="IPR005650">
    <property type="entry name" value="BlaI_family"/>
</dbReference>
<evidence type="ECO:0000313" key="6">
    <source>
        <dbReference type="Proteomes" id="UP000281738"/>
    </source>
</evidence>
<evidence type="ECO:0000256" key="3">
    <source>
        <dbReference type="ARBA" id="ARBA00023125"/>
    </source>
</evidence>
<reference evidence="5 6" key="1">
    <citation type="submission" date="2018-11" db="EMBL/GenBank/DDBJ databases">
        <title>Sequencing the genomes of 1000 actinobacteria strains.</title>
        <authorList>
            <person name="Klenk H.-P."/>
        </authorList>
    </citation>
    <scope>NUCLEOTIDE SEQUENCE [LARGE SCALE GENOMIC DNA]</scope>
    <source>
        <strain evidence="5 6">DSM 12652</strain>
    </source>
</reference>
<evidence type="ECO:0000313" key="5">
    <source>
        <dbReference type="EMBL" id="ROR91828.1"/>
    </source>
</evidence>
<keyword evidence="3" id="KW-0238">DNA-binding</keyword>
<dbReference type="Gene3D" id="6.10.140.850">
    <property type="match status" value="1"/>
</dbReference>
<proteinExistence type="inferred from homology"/>
<evidence type="ECO:0000256" key="2">
    <source>
        <dbReference type="ARBA" id="ARBA00023015"/>
    </source>
</evidence>
<dbReference type="GO" id="GO:0003677">
    <property type="term" value="F:DNA binding"/>
    <property type="evidence" value="ECO:0007669"/>
    <property type="project" value="UniProtKB-KW"/>
</dbReference>